<dbReference type="InterPro" id="IPR017853">
    <property type="entry name" value="GH"/>
</dbReference>
<dbReference type="GO" id="GO:0004565">
    <property type="term" value="F:beta-galactosidase activity"/>
    <property type="evidence" value="ECO:0007669"/>
    <property type="project" value="UniProtKB-EC"/>
</dbReference>
<evidence type="ECO:0000256" key="2">
    <source>
        <dbReference type="ARBA" id="ARBA00005940"/>
    </source>
</evidence>
<keyword evidence="4" id="KW-0479">Metal-binding</keyword>
<dbReference type="GO" id="GO:0046872">
    <property type="term" value="F:metal ion binding"/>
    <property type="evidence" value="ECO:0007669"/>
    <property type="project" value="UniProtKB-KW"/>
</dbReference>
<dbReference type="RefSeq" id="WP_087103279.1">
    <property type="nucleotide sequence ID" value="NZ_FWFG01000048.1"/>
</dbReference>
<keyword evidence="12" id="KW-1185">Reference proteome</keyword>
<dbReference type="GO" id="GO:0009341">
    <property type="term" value="C:beta-galactosidase complex"/>
    <property type="evidence" value="ECO:0007669"/>
    <property type="project" value="InterPro"/>
</dbReference>
<evidence type="ECO:0000256" key="4">
    <source>
        <dbReference type="ARBA" id="ARBA00022723"/>
    </source>
</evidence>
<reference evidence="11 12" key="1">
    <citation type="submission" date="2017-02" db="EMBL/GenBank/DDBJ databases">
        <authorList>
            <person name="Peterson S.W."/>
        </authorList>
    </citation>
    <scope>NUCLEOTIDE SEQUENCE [LARGE SCALE GENOMIC DNA]</scope>
    <source>
        <strain evidence="11 12">CIP104813</strain>
    </source>
</reference>
<dbReference type="PANTHER" id="PTHR36447:SF2">
    <property type="entry name" value="BETA-GALACTOSIDASE YESZ"/>
    <property type="match status" value="1"/>
</dbReference>
<evidence type="ECO:0000256" key="3">
    <source>
        <dbReference type="ARBA" id="ARBA00012756"/>
    </source>
</evidence>
<dbReference type="GO" id="GO:0005975">
    <property type="term" value="P:carbohydrate metabolic process"/>
    <property type="evidence" value="ECO:0007669"/>
    <property type="project" value="InterPro"/>
</dbReference>
<dbReference type="InterPro" id="IPR013529">
    <property type="entry name" value="Glyco_hydro_42_N"/>
</dbReference>
<feature type="region of interest" description="Disordered" evidence="8">
    <location>
        <begin position="757"/>
        <end position="801"/>
    </location>
</feature>
<dbReference type="InterPro" id="IPR013738">
    <property type="entry name" value="Beta_galactosidase_Trimer"/>
</dbReference>
<dbReference type="AlphaFoldDB" id="A0A1X6WXI1"/>
<dbReference type="InterPro" id="IPR003476">
    <property type="entry name" value="Glyco_hydro_42"/>
</dbReference>
<feature type="domain" description="Beta-galactosidase trimerisation" evidence="10">
    <location>
        <begin position="426"/>
        <end position="660"/>
    </location>
</feature>
<dbReference type="Proteomes" id="UP000195981">
    <property type="component" value="Unassembled WGS sequence"/>
</dbReference>
<evidence type="ECO:0000256" key="7">
    <source>
        <dbReference type="ARBA" id="ARBA00023295"/>
    </source>
</evidence>
<dbReference type="CDD" id="cd03143">
    <property type="entry name" value="A4_beta-galactosidase_middle_domain"/>
    <property type="match status" value="1"/>
</dbReference>
<dbReference type="EC" id="3.2.1.23" evidence="3"/>
<evidence type="ECO:0000256" key="5">
    <source>
        <dbReference type="ARBA" id="ARBA00022801"/>
    </source>
</evidence>
<dbReference type="OrthoDB" id="9800974at2"/>
<keyword evidence="6" id="KW-0862">Zinc</keyword>
<accession>A0A1X6WXI1</accession>
<feature type="domain" description="Glycoside hydrolase family 42 N-terminal" evidence="9">
    <location>
        <begin position="29"/>
        <end position="413"/>
    </location>
</feature>
<evidence type="ECO:0000256" key="8">
    <source>
        <dbReference type="SAM" id="MobiDB-lite"/>
    </source>
</evidence>
<keyword evidence="5 11" id="KW-0378">Hydrolase</keyword>
<protein>
    <recommendedName>
        <fullName evidence="3">beta-galactosidase</fullName>
        <ecNumber evidence="3">3.2.1.23</ecNumber>
    </recommendedName>
</protein>
<comment type="similarity">
    <text evidence="2">Belongs to the glycosyl hydrolase 42 family.</text>
</comment>
<comment type="catalytic activity">
    <reaction evidence="1">
        <text>Hydrolysis of terminal non-reducing beta-D-galactose residues in beta-D-galactosides.</text>
        <dbReference type="EC" id="3.2.1.23"/>
    </reaction>
</comment>
<keyword evidence="7 11" id="KW-0326">Glycosidase</keyword>
<dbReference type="Gene3D" id="3.20.20.80">
    <property type="entry name" value="Glycosidases"/>
    <property type="match status" value="1"/>
</dbReference>
<feature type="compositionally biased region" description="Low complexity" evidence="8">
    <location>
        <begin position="758"/>
        <end position="801"/>
    </location>
</feature>
<dbReference type="SUPFAM" id="SSF51445">
    <property type="entry name" value="(Trans)glycosidases"/>
    <property type="match status" value="1"/>
</dbReference>
<evidence type="ECO:0000313" key="12">
    <source>
        <dbReference type="Proteomes" id="UP000195981"/>
    </source>
</evidence>
<dbReference type="EMBL" id="FWFG01000048">
    <property type="protein sequence ID" value="SLM90526.1"/>
    <property type="molecule type" value="Genomic_DNA"/>
</dbReference>
<dbReference type="SUPFAM" id="SSF52317">
    <property type="entry name" value="Class I glutamine amidotransferase-like"/>
    <property type="match status" value="1"/>
</dbReference>
<organism evidence="11 12">
    <name type="scientific">Brachybacterium nesterenkovii</name>
    <dbReference type="NCBI Taxonomy" id="47847"/>
    <lineage>
        <taxon>Bacteria</taxon>
        <taxon>Bacillati</taxon>
        <taxon>Actinomycetota</taxon>
        <taxon>Actinomycetes</taxon>
        <taxon>Micrococcales</taxon>
        <taxon>Dermabacteraceae</taxon>
        <taxon>Brachybacterium</taxon>
    </lineage>
</organism>
<name>A0A1X6WXI1_9MICO</name>
<sequence>MTATDPTSSAAHPVRTAPWDERLGFGAAYYHEYHLSDRLDEDMDLMAAAGFTLIRVGESVWSTWEPSEGVFDLDWLEPVLDAAHARGIDVIIGTPTYAVPPWLRIAYPETALELATGAPKPYGARQDVDYSHPTFRRLAERVIAKIVERYREHPAVVGWQVDNEPGLALIHNEGAFRGFVESLRKRFGGDVEELNRRWGLVYWSHRLTDFDELWRPEGNTTPSYDLAWRRWQAELSHDMIRWQTELVRSLVPEHHVITTCIAANQSGQDVTVIADPLDVAGANVYYAAQEGLALPGPDELHPMGAPAWILWSGAAYPSYLADVARGMKQGPFVVTETNATNIGFSADQLPSWPGQRRQAVWTLLMRGARMVEYWHWHTNRFGVETYWSGVLGHSLQPARAYDELAAVGAELAALREDVTGLTPLSDVAILVDAPSRWAIECQPPFHAGDTATFFGDRDASEKMLAQTYRGLFDAGLSADIVAPHQLPEDPAAMVREHPVLIVQSLYIASDALLAHLVAYAEAGGHLVLTPRTGVADEDAVVRAEVLPGALRGPAGVRYTESTAVRRPTAVGGAHADAGPATGGQAPVEEAAGSRPTIAGGALWYADCLETEGAEVLAGYGDDPFLGRFAAVTTARCGEGRVTTIGCVPDRPLSASLARWIARTSLPEDPWRSTIAGLAPAPEGGDGPVERAHPTLSHSAARLRDGRVLHALHNWSWEPAEVGAPTACTRRQPDGTSVELAAGAPIVLGPWDTALLITDAPDSDAAPRSPEPSAASRPSASPRTTGTTRTTSTTRPTGTEES</sequence>
<proteinExistence type="inferred from homology"/>
<evidence type="ECO:0000313" key="11">
    <source>
        <dbReference type="EMBL" id="SLM90526.1"/>
    </source>
</evidence>
<gene>
    <name evidence="11" type="ORF">FM110_05115</name>
</gene>
<dbReference type="Pfam" id="PF02449">
    <property type="entry name" value="Glyco_hydro_42"/>
    <property type="match status" value="1"/>
</dbReference>
<evidence type="ECO:0000259" key="10">
    <source>
        <dbReference type="Pfam" id="PF08532"/>
    </source>
</evidence>
<dbReference type="PANTHER" id="PTHR36447">
    <property type="entry name" value="BETA-GALACTOSIDASE GANA"/>
    <property type="match status" value="1"/>
</dbReference>
<evidence type="ECO:0000259" key="9">
    <source>
        <dbReference type="Pfam" id="PF02449"/>
    </source>
</evidence>
<feature type="region of interest" description="Disordered" evidence="8">
    <location>
        <begin position="569"/>
        <end position="590"/>
    </location>
</feature>
<dbReference type="Pfam" id="PF08532">
    <property type="entry name" value="Glyco_hydro_42M"/>
    <property type="match status" value="1"/>
</dbReference>
<dbReference type="InterPro" id="IPR029062">
    <property type="entry name" value="Class_I_gatase-like"/>
</dbReference>
<dbReference type="Gene3D" id="3.40.50.880">
    <property type="match status" value="1"/>
</dbReference>
<evidence type="ECO:0000256" key="6">
    <source>
        <dbReference type="ARBA" id="ARBA00022833"/>
    </source>
</evidence>
<evidence type="ECO:0000256" key="1">
    <source>
        <dbReference type="ARBA" id="ARBA00001412"/>
    </source>
</evidence>